<comment type="caution">
    <text evidence="1">The sequence shown here is derived from an EMBL/GenBank/DDBJ whole genome shotgun (WGS) entry which is preliminary data.</text>
</comment>
<evidence type="ECO:0000313" key="1">
    <source>
        <dbReference type="EMBL" id="CAH0100865.1"/>
    </source>
</evidence>
<dbReference type="AlphaFoldDB" id="A0A8J2WDT1"/>
<protein>
    <submittedName>
        <fullName evidence="1">Uncharacterized protein</fullName>
    </submittedName>
</protein>
<organism evidence="1 2">
    <name type="scientific">Daphnia galeata</name>
    <dbReference type="NCBI Taxonomy" id="27404"/>
    <lineage>
        <taxon>Eukaryota</taxon>
        <taxon>Metazoa</taxon>
        <taxon>Ecdysozoa</taxon>
        <taxon>Arthropoda</taxon>
        <taxon>Crustacea</taxon>
        <taxon>Branchiopoda</taxon>
        <taxon>Diplostraca</taxon>
        <taxon>Cladocera</taxon>
        <taxon>Anomopoda</taxon>
        <taxon>Daphniidae</taxon>
        <taxon>Daphnia</taxon>
    </lineage>
</organism>
<accession>A0A8J2WDT1</accession>
<gene>
    <name evidence="1" type="ORF">DGAL_LOCUS3153</name>
</gene>
<dbReference type="EMBL" id="CAKKLH010000046">
    <property type="protein sequence ID" value="CAH0100865.1"/>
    <property type="molecule type" value="Genomic_DNA"/>
</dbReference>
<evidence type="ECO:0000313" key="2">
    <source>
        <dbReference type="Proteomes" id="UP000789390"/>
    </source>
</evidence>
<sequence length="127" mass="14459">MARTHRRKIEIYDLCSVQAAANVWNILRDVPATNSFAFPLLNISSAANGRIAAIVSINSVLKLLLNKLFPSQFLKFLNKMFNLSQSWYLKFLRKLQFNLFPKKLQCNLILNNCSSTAHPENCSVKSL</sequence>
<proteinExistence type="predicted"/>
<reference evidence="1" key="1">
    <citation type="submission" date="2021-11" db="EMBL/GenBank/DDBJ databases">
        <authorList>
            <person name="Schell T."/>
        </authorList>
    </citation>
    <scope>NUCLEOTIDE SEQUENCE</scope>
    <source>
        <strain evidence="1">M5</strain>
    </source>
</reference>
<dbReference type="Proteomes" id="UP000789390">
    <property type="component" value="Unassembled WGS sequence"/>
</dbReference>
<keyword evidence="2" id="KW-1185">Reference proteome</keyword>
<name>A0A8J2WDT1_9CRUS</name>